<feature type="transmembrane region" description="Helical" evidence="8">
    <location>
        <begin position="136"/>
        <end position="155"/>
    </location>
</feature>
<feature type="domain" description="Major facilitator superfamily (MFS) profile" evidence="9">
    <location>
        <begin position="198"/>
        <end position="391"/>
    </location>
</feature>
<feature type="transmembrane region" description="Helical" evidence="8">
    <location>
        <begin position="326"/>
        <end position="350"/>
    </location>
</feature>
<evidence type="ECO:0000256" key="6">
    <source>
        <dbReference type="ARBA" id="ARBA00022989"/>
    </source>
</evidence>
<evidence type="ECO:0000256" key="2">
    <source>
        <dbReference type="ARBA" id="ARBA00022448"/>
    </source>
</evidence>
<evidence type="ECO:0000256" key="4">
    <source>
        <dbReference type="ARBA" id="ARBA00022519"/>
    </source>
</evidence>
<dbReference type="SUPFAM" id="SSF103473">
    <property type="entry name" value="MFS general substrate transporter"/>
    <property type="match status" value="1"/>
</dbReference>
<keyword evidence="7 8" id="KW-0472">Membrane</keyword>
<feature type="transmembrane region" description="Helical" evidence="8">
    <location>
        <begin position="45"/>
        <end position="65"/>
    </location>
</feature>
<evidence type="ECO:0000256" key="1">
    <source>
        <dbReference type="ARBA" id="ARBA00004429"/>
    </source>
</evidence>
<feature type="transmembrane region" description="Helical" evidence="8">
    <location>
        <begin position="12"/>
        <end position="33"/>
    </location>
</feature>
<name>A0A6M0QBE7_9BACI</name>
<feature type="transmembrane region" description="Helical" evidence="8">
    <location>
        <begin position="200"/>
        <end position="219"/>
    </location>
</feature>
<feature type="transmembrane region" description="Helical" evidence="8">
    <location>
        <begin position="161"/>
        <end position="179"/>
    </location>
</feature>
<comment type="subcellular location">
    <subcellularLocation>
        <location evidence="1">Cell inner membrane</location>
        <topology evidence="1">Multi-pass membrane protein</topology>
    </subcellularLocation>
</comment>
<dbReference type="GO" id="GO:0005886">
    <property type="term" value="C:plasma membrane"/>
    <property type="evidence" value="ECO:0007669"/>
    <property type="project" value="UniProtKB-SubCell"/>
</dbReference>
<protein>
    <submittedName>
        <fullName evidence="10">MFS transporter</fullName>
    </submittedName>
</protein>
<evidence type="ECO:0000313" key="10">
    <source>
        <dbReference type="EMBL" id="NEY73577.1"/>
    </source>
</evidence>
<reference evidence="10 11" key="1">
    <citation type="submission" date="2020-02" db="EMBL/GenBank/DDBJ databases">
        <title>Bacillus aquiflavi sp. nov., isolated from yellow water of strong flavor Chinese baijiu in Yibin region of China.</title>
        <authorList>
            <person name="Xie J."/>
        </authorList>
    </citation>
    <scope>NUCLEOTIDE SEQUENCE [LARGE SCALE GENOMIC DNA]</scope>
    <source>
        <strain evidence="10 11">SA4</strain>
    </source>
</reference>
<keyword evidence="11" id="KW-1185">Reference proteome</keyword>
<sequence length="391" mass="43446">MSHHVRSTNVLKTFLFFFHATGFVVTSFLSLFLIEKGMSPSQIGWILAIGPIASLLSEPIAGYLSDKYKTVKKVILYSAIGMFISGLIMFQLDQFLAFAIFAYFLFFFMAPLGALGESLAQKTAVQTGVSFGSLRMWGSLGFAISSVATGYLLNYLGVENILVPFLLFTTVCLLSSWWLQDVKASDKPVQLLDAFKLLKDLRFVLFLLVALTITIAHRANDVYLSVFIKELNGDETIVGWAWFVGVSVEVFVFAISHLWFRKYHELTFIMFAALLYGIRFIGMSFASSPIEIFIYQPLHGIIFAVFFTASFSYVTKIVPEQLQSTGHVLLVSVFFGYSGIVGALAGGSIIEDYGIHFLYLLLGISSLIGLVLLIFYKLVYQSGTQVAVDKS</sequence>
<proteinExistence type="predicted"/>
<feature type="transmembrane region" description="Helical" evidence="8">
    <location>
        <begin position="239"/>
        <end position="260"/>
    </location>
</feature>
<keyword evidence="4" id="KW-0997">Cell inner membrane</keyword>
<dbReference type="InterPro" id="IPR024989">
    <property type="entry name" value="MFS_assoc_dom"/>
</dbReference>
<dbReference type="PROSITE" id="PS50850">
    <property type="entry name" value="MFS"/>
    <property type="match status" value="1"/>
</dbReference>
<evidence type="ECO:0000313" key="11">
    <source>
        <dbReference type="Proteomes" id="UP000481043"/>
    </source>
</evidence>
<feature type="transmembrane region" description="Helical" evidence="8">
    <location>
        <begin position="356"/>
        <end position="376"/>
    </location>
</feature>
<evidence type="ECO:0000256" key="5">
    <source>
        <dbReference type="ARBA" id="ARBA00022692"/>
    </source>
</evidence>
<dbReference type="Pfam" id="PF12832">
    <property type="entry name" value="MFS_1_like"/>
    <property type="match status" value="1"/>
</dbReference>
<dbReference type="InterPro" id="IPR036259">
    <property type="entry name" value="MFS_trans_sf"/>
</dbReference>
<dbReference type="Proteomes" id="UP000481043">
    <property type="component" value="Unassembled WGS sequence"/>
</dbReference>
<feature type="transmembrane region" description="Helical" evidence="8">
    <location>
        <begin position="292"/>
        <end position="314"/>
    </location>
</feature>
<keyword evidence="6 8" id="KW-1133">Transmembrane helix</keyword>
<comment type="caution">
    <text evidence="10">The sequence shown here is derived from an EMBL/GenBank/DDBJ whole genome shotgun (WGS) entry which is preliminary data.</text>
</comment>
<dbReference type="PANTHER" id="PTHR23522">
    <property type="entry name" value="BLL5896 PROTEIN"/>
    <property type="match status" value="1"/>
</dbReference>
<feature type="transmembrane region" description="Helical" evidence="8">
    <location>
        <begin position="74"/>
        <end position="90"/>
    </location>
</feature>
<keyword evidence="5 8" id="KW-0812">Transmembrane</keyword>
<dbReference type="PANTHER" id="PTHR23522:SF10">
    <property type="entry name" value="3-PHENYLPROPIONIC ACID TRANSPORTER-RELATED"/>
    <property type="match status" value="1"/>
</dbReference>
<gene>
    <name evidence="10" type="ORF">G4D63_17820</name>
</gene>
<feature type="transmembrane region" description="Helical" evidence="8">
    <location>
        <begin position="96"/>
        <end position="115"/>
    </location>
</feature>
<dbReference type="AlphaFoldDB" id="A0A6M0QBE7"/>
<evidence type="ECO:0000256" key="7">
    <source>
        <dbReference type="ARBA" id="ARBA00023136"/>
    </source>
</evidence>
<keyword evidence="3" id="KW-1003">Cell membrane</keyword>
<evidence type="ECO:0000259" key="9">
    <source>
        <dbReference type="PROSITE" id="PS50850"/>
    </source>
</evidence>
<accession>A0A6M0QBE7</accession>
<dbReference type="RefSeq" id="WP_163181261.1">
    <property type="nucleotide sequence ID" value="NZ_JAAIWM010000008.1"/>
</dbReference>
<dbReference type="GO" id="GO:0015528">
    <property type="term" value="F:lactose:proton symporter activity"/>
    <property type="evidence" value="ECO:0007669"/>
    <property type="project" value="TreeGrafter"/>
</dbReference>
<organism evidence="10 11">
    <name type="scientific">Bacillus mesophilus</name>
    <dbReference type="NCBI Taxonomy" id="1808955"/>
    <lineage>
        <taxon>Bacteria</taxon>
        <taxon>Bacillati</taxon>
        <taxon>Bacillota</taxon>
        <taxon>Bacilli</taxon>
        <taxon>Bacillales</taxon>
        <taxon>Bacillaceae</taxon>
        <taxon>Bacillus</taxon>
    </lineage>
</organism>
<evidence type="ECO:0000256" key="8">
    <source>
        <dbReference type="SAM" id="Phobius"/>
    </source>
</evidence>
<dbReference type="GO" id="GO:0030395">
    <property type="term" value="F:lactose binding"/>
    <property type="evidence" value="ECO:0007669"/>
    <property type="project" value="TreeGrafter"/>
</dbReference>
<dbReference type="EMBL" id="JAAIWM010000008">
    <property type="protein sequence ID" value="NEY73577.1"/>
    <property type="molecule type" value="Genomic_DNA"/>
</dbReference>
<evidence type="ECO:0000256" key="3">
    <source>
        <dbReference type="ARBA" id="ARBA00022475"/>
    </source>
</evidence>
<dbReference type="Gene3D" id="1.20.1250.20">
    <property type="entry name" value="MFS general substrate transporter like domains"/>
    <property type="match status" value="2"/>
</dbReference>
<dbReference type="InterPro" id="IPR020846">
    <property type="entry name" value="MFS_dom"/>
</dbReference>
<keyword evidence="2" id="KW-0813">Transport</keyword>
<feature type="transmembrane region" description="Helical" evidence="8">
    <location>
        <begin position="267"/>
        <end position="286"/>
    </location>
</feature>